<comment type="caution">
    <text evidence="5">The sequence shown here is derived from an EMBL/GenBank/DDBJ whole genome shotgun (WGS) entry which is preliminary data.</text>
</comment>
<evidence type="ECO:0000256" key="2">
    <source>
        <dbReference type="SAM" id="MobiDB-lite"/>
    </source>
</evidence>
<evidence type="ECO:0000259" key="4">
    <source>
        <dbReference type="Pfam" id="PF00171"/>
    </source>
</evidence>
<feature type="domain" description="Aldehyde dehydrogenase" evidence="4">
    <location>
        <begin position="68"/>
        <end position="220"/>
    </location>
</feature>
<evidence type="ECO:0000313" key="6">
    <source>
        <dbReference type="Proteomes" id="UP000311382"/>
    </source>
</evidence>
<dbReference type="InterPro" id="IPR016162">
    <property type="entry name" value="Ald_DH_N"/>
</dbReference>
<dbReference type="STRING" id="5288.A0A5C5FVK3"/>
<dbReference type="AlphaFoldDB" id="A0A5C5FVK3"/>
<dbReference type="InterPro" id="IPR015590">
    <property type="entry name" value="Aldehyde_DH_dom"/>
</dbReference>
<name>A0A5C5FVK3_9BASI</name>
<dbReference type="PANTHER" id="PTHR43866">
    <property type="entry name" value="MALONATE-SEMIALDEHYDE DEHYDROGENASE"/>
    <property type="match status" value="1"/>
</dbReference>
<keyword evidence="3" id="KW-1133">Transmembrane helix</keyword>
<protein>
    <submittedName>
        <fullName evidence="5">Aldehyde/histidinol dehydrogenase</fullName>
    </submittedName>
</protein>
<dbReference type="EMBL" id="SOZI01000056">
    <property type="protein sequence ID" value="TNY20868.1"/>
    <property type="molecule type" value="Genomic_DNA"/>
</dbReference>
<keyword evidence="6" id="KW-1185">Reference proteome</keyword>
<dbReference type="Proteomes" id="UP000311382">
    <property type="component" value="Unassembled WGS sequence"/>
</dbReference>
<evidence type="ECO:0000256" key="1">
    <source>
        <dbReference type="ARBA" id="ARBA00009986"/>
    </source>
</evidence>
<gene>
    <name evidence="5" type="ORF">DMC30DRAFT_416600</name>
</gene>
<dbReference type="InterPro" id="IPR010061">
    <property type="entry name" value="MeMal-semiAld_DH"/>
</dbReference>
<reference evidence="5 6" key="1">
    <citation type="submission" date="2019-03" db="EMBL/GenBank/DDBJ databases">
        <title>Rhodosporidium diobovatum UCD-FST 08-225 genome sequencing, assembly, and annotation.</title>
        <authorList>
            <person name="Fakankun I.U."/>
            <person name="Fristensky B."/>
            <person name="Levin D.B."/>
        </authorList>
    </citation>
    <scope>NUCLEOTIDE SEQUENCE [LARGE SCALE GENOMIC DNA]</scope>
    <source>
        <strain evidence="5 6">UCD-FST 08-225</strain>
    </source>
</reference>
<dbReference type="GO" id="GO:0006210">
    <property type="term" value="P:thymine catabolic process"/>
    <property type="evidence" value="ECO:0007669"/>
    <property type="project" value="TreeGrafter"/>
</dbReference>
<evidence type="ECO:0000256" key="3">
    <source>
        <dbReference type="SAM" id="Phobius"/>
    </source>
</evidence>
<keyword evidence="3" id="KW-0812">Transmembrane</keyword>
<organism evidence="5 6">
    <name type="scientific">Rhodotorula diobovata</name>
    <dbReference type="NCBI Taxonomy" id="5288"/>
    <lineage>
        <taxon>Eukaryota</taxon>
        <taxon>Fungi</taxon>
        <taxon>Dikarya</taxon>
        <taxon>Basidiomycota</taxon>
        <taxon>Pucciniomycotina</taxon>
        <taxon>Microbotryomycetes</taxon>
        <taxon>Sporidiobolales</taxon>
        <taxon>Sporidiobolaceae</taxon>
        <taxon>Rhodotorula</taxon>
    </lineage>
</organism>
<keyword evidence="3" id="KW-0472">Membrane</keyword>
<accession>A0A5C5FVK3</accession>
<dbReference type="GO" id="GO:0005739">
    <property type="term" value="C:mitochondrion"/>
    <property type="evidence" value="ECO:0007669"/>
    <property type="project" value="TreeGrafter"/>
</dbReference>
<dbReference type="Gene3D" id="3.40.605.10">
    <property type="entry name" value="Aldehyde Dehydrogenase, Chain A, domain 1"/>
    <property type="match status" value="1"/>
</dbReference>
<dbReference type="SUPFAM" id="SSF53720">
    <property type="entry name" value="ALDH-like"/>
    <property type="match status" value="1"/>
</dbReference>
<feature type="transmembrane region" description="Helical" evidence="3">
    <location>
        <begin position="193"/>
        <end position="216"/>
    </location>
</feature>
<dbReference type="InterPro" id="IPR016161">
    <property type="entry name" value="Ald_DH/histidinol_DH"/>
</dbReference>
<dbReference type="Pfam" id="PF00171">
    <property type="entry name" value="Aldedh"/>
    <property type="match status" value="1"/>
</dbReference>
<dbReference type="GO" id="GO:0006574">
    <property type="term" value="P:L-valine catabolic process"/>
    <property type="evidence" value="ECO:0007669"/>
    <property type="project" value="TreeGrafter"/>
</dbReference>
<sequence length="226" mass="24374">MLSLPTRTASRALRRPRTAAITSSAPRPLSSTACLSALADLEAMSGLKPWKGTQTAGGDTTHYLGGEWTAGDSTHFIPVNDPSSQRVLTRVPEATPAVLKAAVDRAEAAFDEWKDSSVLKRQAVMLKFQSLIRENHDELARSIVLEQGKTFADAKGDVLRGLQVVEAMCGVPSLLLGDKLEVSKDMDTTTRRLPLGVVAAVCPFNFPAMIPLWAMAMATVRARFVV</sequence>
<feature type="region of interest" description="Disordered" evidence="2">
    <location>
        <begin position="1"/>
        <end position="27"/>
    </location>
</feature>
<evidence type="ECO:0000313" key="5">
    <source>
        <dbReference type="EMBL" id="TNY20868.1"/>
    </source>
</evidence>
<dbReference type="GO" id="GO:0004491">
    <property type="term" value="F:methylmalonate-semialdehyde dehydrogenase (acylating, NAD) activity"/>
    <property type="evidence" value="ECO:0007669"/>
    <property type="project" value="InterPro"/>
</dbReference>
<proteinExistence type="inferred from homology"/>
<dbReference type="PANTHER" id="PTHR43866:SF3">
    <property type="entry name" value="METHYLMALONATE-SEMIALDEHYDE DEHYDROGENASE [ACYLATING], MITOCHONDRIAL"/>
    <property type="match status" value="1"/>
</dbReference>
<dbReference type="OrthoDB" id="310895at2759"/>
<comment type="similarity">
    <text evidence="1">Belongs to the aldehyde dehydrogenase family.</text>
</comment>